<dbReference type="PANTHER" id="PTHR43157">
    <property type="entry name" value="PHOSPHATIDYLINOSITOL-GLYCAN BIOSYNTHESIS CLASS F PROTEIN-RELATED"/>
    <property type="match status" value="1"/>
</dbReference>
<dbReference type="EMBL" id="JAWDGP010001677">
    <property type="protein sequence ID" value="KAK3789412.1"/>
    <property type="molecule type" value="Genomic_DNA"/>
</dbReference>
<dbReference type="PRINTS" id="PR00081">
    <property type="entry name" value="GDHRDH"/>
</dbReference>
<evidence type="ECO:0000256" key="3">
    <source>
        <dbReference type="SAM" id="Phobius"/>
    </source>
</evidence>
<feature type="transmembrane region" description="Helical" evidence="3">
    <location>
        <begin position="34"/>
        <end position="53"/>
    </location>
</feature>
<evidence type="ECO:0008006" key="6">
    <source>
        <dbReference type="Google" id="ProtNLM"/>
    </source>
</evidence>
<dbReference type="Gene3D" id="3.40.50.720">
    <property type="entry name" value="NAD(P)-binding Rossmann-like Domain"/>
    <property type="match status" value="1"/>
</dbReference>
<keyword evidence="3" id="KW-0812">Transmembrane</keyword>
<evidence type="ECO:0000313" key="5">
    <source>
        <dbReference type="Proteomes" id="UP001283361"/>
    </source>
</evidence>
<evidence type="ECO:0000256" key="1">
    <source>
        <dbReference type="ARBA" id="ARBA00023002"/>
    </source>
</evidence>
<dbReference type="Proteomes" id="UP001283361">
    <property type="component" value="Unassembled WGS sequence"/>
</dbReference>
<keyword evidence="3" id="KW-1133">Transmembrane helix</keyword>
<keyword evidence="3" id="KW-0472">Membrane</keyword>
<reference evidence="4" key="1">
    <citation type="journal article" date="2023" name="G3 (Bethesda)">
        <title>A reference genome for the long-term kleptoplast-retaining sea slug Elysia crispata morphotype clarki.</title>
        <authorList>
            <person name="Eastman K.E."/>
            <person name="Pendleton A.L."/>
            <person name="Shaikh M.A."/>
            <person name="Suttiyut T."/>
            <person name="Ogas R."/>
            <person name="Tomko P."/>
            <person name="Gavelis G."/>
            <person name="Widhalm J.R."/>
            <person name="Wisecaver J.H."/>
        </authorList>
    </citation>
    <scope>NUCLEOTIDE SEQUENCE</scope>
    <source>
        <strain evidence="4">ECLA1</strain>
    </source>
</reference>
<feature type="transmembrane region" description="Helical" evidence="3">
    <location>
        <begin position="59"/>
        <end position="77"/>
    </location>
</feature>
<comment type="similarity">
    <text evidence="2">Belongs to the short-chain dehydrogenases/reductases (SDR) family.</text>
</comment>
<protein>
    <recommendedName>
        <fullName evidence="6">Retinol dehydrogenase 13</fullName>
    </recommendedName>
</protein>
<dbReference type="InterPro" id="IPR036291">
    <property type="entry name" value="NAD(P)-bd_dom_sf"/>
</dbReference>
<organism evidence="4 5">
    <name type="scientific">Elysia crispata</name>
    <name type="common">lettuce slug</name>
    <dbReference type="NCBI Taxonomy" id="231223"/>
    <lineage>
        <taxon>Eukaryota</taxon>
        <taxon>Metazoa</taxon>
        <taxon>Spiralia</taxon>
        <taxon>Lophotrochozoa</taxon>
        <taxon>Mollusca</taxon>
        <taxon>Gastropoda</taxon>
        <taxon>Heterobranchia</taxon>
        <taxon>Euthyneura</taxon>
        <taxon>Panpulmonata</taxon>
        <taxon>Sacoglossa</taxon>
        <taxon>Placobranchoidea</taxon>
        <taxon>Plakobranchidae</taxon>
        <taxon>Elysia</taxon>
    </lineage>
</organism>
<dbReference type="InterPro" id="IPR002347">
    <property type="entry name" value="SDR_fam"/>
</dbReference>
<dbReference type="SUPFAM" id="SSF51735">
    <property type="entry name" value="NAD(P)-binding Rossmann-fold domains"/>
    <property type="match status" value="1"/>
</dbReference>
<evidence type="ECO:0000256" key="2">
    <source>
        <dbReference type="RuleBase" id="RU000363"/>
    </source>
</evidence>
<evidence type="ECO:0000313" key="4">
    <source>
        <dbReference type="EMBL" id="KAK3789412.1"/>
    </source>
</evidence>
<dbReference type="PRINTS" id="PR00080">
    <property type="entry name" value="SDRFAMILY"/>
</dbReference>
<dbReference type="GO" id="GO:0016491">
    <property type="term" value="F:oxidoreductase activity"/>
    <property type="evidence" value="ECO:0007669"/>
    <property type="project" value="UniProtKB-KW"/>
</dbReference>
<keyword evidence="1" id="KW-0560">Oxidoreductase</keyword>
<dbReference type="PANTHER" id="PTHR43157:SF66">
    <property type="entry name" value="WW DOMAIN-CONTAINING OXIDOREDUCTASE-LIKE PROTEIN"/>
    <property type="match status" value="1"/>
</dbReference>
<dbReference type="Pfam" id="PF00106">
    <property type="entry name" value="adh_short"/>
    <property type="match status" value="1"/>
</dbReference>
<gene>
    <name evidence="4" type="ORF">RRG08_005559</name>
</gene>
<dbReference type="AlphaFoldDB" id="A0AAE1AKI2"/>
<sequence>MFLIEEWRAKLSNRSKLTTKPRYQFLTLIRNSEYPIICLFCCLQIYLHMKMVFWGPGQLFAIFLVLIVVLVSLWIYFRQSIFRCDSKADLKGKTVIVTGANCGIGFYTALDFAKRNARVILACRDKIKAEKARQEIISLSQNSNVLVGLVDLCYMKSVKDFADKINSEESRLDVLVNNAGVVSTGKPKEITDEGFETIFAGNYFGPFLLTNLLLDLMKKSAPSRIINVSSVVNKFGTIDFDNLNAEKSFQFQKRYFDSKLAQILFTRELARRLEGTGVTANVLHPGSVASKLLRNLFILLRIPIEFFIKLFCKTAEEGAQTSIYLAVSEEVTDISGKYFVDSDIKESETNPLSRDKDIAKQLWDISESLTGLKDK</sequence>
<accession>A0AAE1AKI2</accession>
<name>A0AAE1AKI2_9GAST</name>
<keyword evidence="5" id="KW-1185">Reference proteome</keyword>
<proteinExistence type="inferred from homology"/>
<comment type="caution">
    <text evidence="4">The sequence shown here is derived from an EMBL/GenBank/DDBJ whole genome shotgun (WGS) entry which is preliminary data.</text>
</comment>